<evidence type="ECO:0000313" key="2">
    <source>
        <dbReference type="EMBL" id="CAE2304034.1"/>
    </source>
</evidence>
<dbReference type="EMBL" id="HBKN01022371">
    <property type="protein sequence ID" value="CAE2304034.1"/>
    <property type="molecule type" value="Transcribed_RNA"/>
</dbReference>
<evidence type="ECO:0000313" key="3">
    <source>
        <dbReference type="EMBL" id="CAE2304113.1"/>
    </source>
</evidence>
<feature type="compositionally biased region" description="Basic and acidic residues" evidence="1">
    <location>
        <begin position="191"/>
        <end position="204"/>
    </location>
</feature>
<accession>A0A6U6A412</accession>
<dbReference type="EMBL" id="HBKN01022493">
    <property type="protein sequence ID" value="CAE2304210.1"/>
    <property type="molecule type" value="Transcribed_RNA"/>
</dbReference>
<gene>
    <name evidence="2" type="ORF">GTHE00462_LOCUS17568</name>
    <name evidence="3" type="ORF">GTHE00462_LOCUS17615</name>
    <name evidence="4" type="ORF">GTHE00462_LOCUS17637</name>
    <name evidence="5" type="ORF">GTHE00462_LOCUS17666</name>
</gene>
<evidence type="ECO:0000313" key="5">
    <source>
        <dbReference type="EMBL" id="CAE2304210.1"/>
    </source>
</evidence>
<evidence type="ECO:0000256" key="1">
    <source>
        <dbReference type="SAM" id="MobiDB-lite"/>
    </source>
</evidence>
<name>A0A6U6A412_GUITH</name>
<dbReference type="EMBL" id="HBKN01022460">
    <property type="protein sequence ID" value="CAE2304161.1"/>
    <property type="molecule type" value="Transcribed_RNA"/>
</dbReference>
<feature type="compositionally biased region" description="Polar residues" evidence="1">
    <location>
        <begin position="170"/>
        <end position="185"/>
    </location>
</feature>
<feature type="region of interest" description="Disordered" evidence="1">
    <location>
        <begin position="165"/>
        <end position="204"/>
    </location>
</feature>
<sequence>MVTSAIEMLFPTLPMCMYGVAEFALASVLYHADFLRTNLQRNRPLWKSTLFQDEAMLNTLKSKVVCCMPKEARGRMEATGIPPHVHQYVHNDKVIASLEKIQREVLEFKQSSRGNQALAEGVSERRQVGFVPNESGQSAKDFFRQGLLENRDEFKAIIREVIMETGGEASGSQRDVQQRGPQASGHSVVETGRRSEERTVISQE</sequence>
<evidence type="ECO:0000313" key="4">
    <source>
        <dbReference type="EMBL" id="CAE2304161.1"/>
    </source>
</evidence>
<reference evidence="4" key="1">
    <citation type="submission" date="2021-01" db="EMBL/GenBank/DDBJ databases">
        <authorList>
            <person name="Corre E."/>
            <person name="Pelletier E."/>
            <person name="Niang G."/>
            <person name="Scheremetjew M."/>
            <person name="Finn R."/>
            <person name="Kale V."/>
            <person name="Holt S."/>
            <person name="Cochrane G."/>
            <person name="Meng A."/>
            <person name="Brown T."/>
            <person name="Cohen L."/>
        </authorList>
    </citation>
    <scope>NUCLEOTIDE SEQUENCE</scope>
    <source>
        <strain evidence="4">CCMP 2712</strain>
    </source>
</reference>
<proteinExistence type="predicted"/>
<organism evidence="4">
    <name type="scientific">Guillardia theta</name>
    <name type="common">Cryptophyte</name>
    <name type="synonym">Cryptomonas phi</name>
    <dbReference type="NCBI Taxonomy" id="55529"/>
    <lineage>
        <taxon>Eukaryota</taxon>
        <taxon>Cryptophyceae</taxon>
        <taxon>Pyrenomonadales</taxon>
        <taxon>Geminigeraceae</taxon>
        <taxon>Guillardia</taxon>
    </lineage>
</organism>
<protein>
    <submittedName>
        <fullName evidence="4">Uncharacterized protein</fullName>
    </submittedName>
</protein>
<dbReference type="AlphaFoldDB" id="A0A6U6A412"/>
<dbReference type="EMBL" id="HBKN01022426">
    <property type="protein sequence ID" value="CAE2304113.1"/>
    <property type="molecule type" value="Transcribed_RNA"/>
</dbReference>